<dbReference type="Gene3D" id="1.20.1500.10">
    <property type="entry name" value="YheA/YmcA-like"/>
    <property type="match status" value="1"/>
</dbReference>
<feature type="coiled-coil region" evidence="2">
    <location>
        <begin position="60"/>
        <end position="89"/>
    </location>
</feature>
<comment type="caution">
    <text evidence="3">The sequence shown here is derived from an EMBL/GenBank/DDBJ whole genome shotgun (WGS) entry which is preliminary data.</text>
</comment>
<keyword evidence="4" id="KW-1185">Reference proteome</keyword>
<gene>
    <name evidence="3" type="ORF">CBF36_09695</name>
</gene>
<name>A0A429ZDK3_9ENTE</name>
<organism evidence="3 4">
    <name type="scientific">Vagococcus bubulae</name>
    <dbReference type="NCBI Taxonomy" id="1977868"/>
    <lineage>
        <taxon>Bacteria</taxon>
        <taxon>Bacillati</taxon>
        <taxon>Bacillota</taxon>
        <taxon>Bacilli</taxon>
        <taxon>Lactobacillales</taxon>
        <taxon>Enterococcaceae</taxon>
        <taxon>Vagococcus</taxon>
    </lineage>
</organism>
<evidence type="ECO:0000313" key="3">
    <source>
        <dbReference type="EMBL" id="RST91754.1"/>
    </source>
</evidence>
<dbReference type="Proteomes" id="UP000288490">
    <property type="component" value="Unassembled WGS sequence"/>
</dbReference>
<keyword evidence="2" id="KW-0175">Coiled coil</keyword>
<dbReference type="HAMAP" id="MF_01526">
    <property type="entry name" value="UPF0342"/>
    <property type="match status" value="1"/>
</dbReference>
<evidence type="ECO:0000256" key="2">
    <source>
        <dbReference type="SAM" id="Coils"/>
    </source>
</evidence>
<dbReference type="OrthoDB" id="9811402at2"/>
<accession>A0A429ZDK3</accession>
<protein>
    <recommendedName>
        <fullName evidence="1">UPF0342 protein CBF36_09695</fullName>
    </recommendedName>
</protein>
<comment type="similarity">
    <text evidence="1">Belongs to the UPF0342 family.</text>
</comment>
<proteinExistence type="inferred from homology"/>
<reference evidence="3 4" key="1">
    <citation type="submission" date="2017-05" db="EMBL/GenBank/DDBJ databases">
        <title>Vagococcus spp. assemblies.</title>
        <authorList>
            <person name="Gulvik C.A."/>
        </authorList>
    </citation>
    <scope>NUCLEOTIDE SEQUENCE [LARGE SCALE GENOMIC DNA]</scope>
    <source>
        <strain evidence="3 4">SS1994</strain>
    </source>
</reference>
<sequence length="115" mass="13463">MSNNIYDSANQIEREIRQMDEFLALSEAFDAVKANEEAFELFKAFQELQMTLQQKQMQGEEFSDEDAQKAQEMAEKVQEEALIQDLMQKEQAFSMIVNDLNRIIMQPVQDLYTLD</sequence>
<dbReference type="InterPro" id="IPR010368">
    <property type="entry name" value="Com_YlbF"/>
</dbReference>
<evidence type="ECO:0000256" key="1">
    <source>
        <dbReference type="HAMAP-Rule" id="MF_01526"/>
    </source>
</evidence>
<dbReference type="InterPro" id="IPR023378">
    <property type="entry name" value="YheA/YmcA-like_dom_sf"/>
</dbReference>
<dbReference type="AlphaFoldDB" id="A0A429ZDK3"/>
<evidence type="ECO:0000313" key="4">
    <source>
        <dbReference type="Proteomes" id="UP000288490"/>
    </source>
</evidence>
<dbReference type="RefSeq" id="WP_125958246.1">
    <property type="nucleotide sequence ID" value="NZ_JAQEJV010000005.1"/>
</dbReference>
<dbReference type="Pfam" id="PF06133">
    <property type="entry name" value="Com_YlbF"/>
    <property type="match status" value="1"/>
</dbReference>
<dbReference type="EMBL" id="NGJT01000020">
    <property type="protein sequence ID" value="RST91754.1"/>
    <property type="molecule type" value="Genomic_DNA"/>
</dbReference>
<dbReference type="SUPFAM" id="SSF158622">
    <property type="entry name" value="YheA/YmcA-like"/>
    <property type="match status" value="1"/>
</dbReference>